<evidence type="ECO:0000313" key="2">
    <source>
        <dbReference type="EMBL" id="MPD01956.1"/>
    </source>
</evidence>
<gene>
    <name evidence="2" type="ORF">E2C01_097508</name>
</gene>
<dbReference type="Proteomes" id="UP000324222">
    <property type="component" value="Unassembled WGS sequence"/>
</dbReference>
<dbReference type="EMBL" id="VSRR010129349">
    <property type="protein sequence ID" value="MPD01956.1"/>
    <property type="molecule type" value="Genomic_DNA"/>
</dbReference>
<dbReference type="AlphaFoldDB" id="A0A5B7K503"/>
<comment type="caution">
    <text evidence="2">The sequence shown here is derived from an EMBL/GenBank/DDBJ whole genome shotgun (WGS) entry which is preliminary data.</text>
</comment>
<evidence type="ECO:0000256" key="1">
    <source>
        <dbReference type="SAM" id="MobiDB-lite"/>
    </source>
</evidence>
<keyword evidence="3" id="KW-1185">Reference proteome</keyword>
<sequence>MLRRLLTRSHANPPPTPSTPQHILDAHGCLMHFSHPSPQIPSSPLARPPPPPRFLCHSSQPCVTRPAPPVLLPCPYLAVLSPHQPCP</sequence>
<proteinExistence type="predicted"/>
<organism evidence="2 3">
    <name type="scientific">Portunus trituberculatus</name>
    <name type="common">Swimming crab</name>
    <name type="synonym">Neptunus trituberculatus</name>
    <dbReference type="NCBI Taxonomy" id="210409"/>
    <lineage>
        <taxon>Eukaryota</taxon>
        <taxon>Metazoa</taxon>
        <taxon>Ecdysozoa</taxon>
        <taxon>Arthropoda</taxon>
        <taxon>Crustacea</taxon>
        <taxon>Multicrustacea</taxon>
        <taxon>Malacostraca</taxon>
        <taxon>Eumalacostraca</taxon>
        <taxon>Eucarida</taxon>
        <taxon>Decapoda</taxon>
        <taxon>Pleocyemata</taxon>
        <taxon>Brachyura</taxon>
        <taxon>Eubrachyura</taxon>
        <taxon>Portunoidea</taxon>
        <taxon>Portunidae</taxon>
        <taxon>Portuninae</taxon>
        <taxon>Portunus</taxon>
    </lineage>
</organism>
<reference evidence="2 3" key="1">
    <citation type="submission" date="2019-05" db="EMBL/GenBank/DDBJ databases">
        <title>Another draft genome of Portunus trituberculatus and its Hox gene families provides insights of decapod evolution.</title>
        <authorList>
            <person name="Jeong J.-H."/>
            <person name="Song I."/>
            <person name="Kim S."/>
            <person name="Choi T."/>
            <person name="Kim D."/>
            <person name="Ryu S."/>
            <person name="Kim W."/>
        </authorList>
    </citation>
    <scope>NUCLEOTIDE SEQUENCE [LARGE SCALE GENOMIC DNA]</scope>
    <source>
        <tissue evidence="2">Muscle</tissue>
    </source>
</reference>
<protein>
    <submittedName>
        <fullName evidence="2">Uncharacterized protein</fullName>
    </submittedName>
</protein>
<name>A0A5B7K503_PORTR</name>
<evidence type="ECO:0000313" key="3">
    <source>
        <dbReference type="Proteomes" id="UP000324222"/>
    </source>
</evidence>
<feature type="region of interest" description="Disordered" evidence="1">
    <location>
        <begin position="1"/>
        <end position="23"/>
    </location>
</feature>
<accession>A0A5B7K503</accession>